<gene>
    <name evidence="8" type="ORF">B1526_0062</name>
</gene>
<dbReference type="PROSITE" id="PS00094">
    <property type="entry name" value="C5_MTASE_1"/>
    <property type="match status" value="1"/>
</dbReference>
<dbReference type="PROSITE" id="PS51679">
    <property type="entry name" value="SAM_MT_C5"/>
    <property type="match status" value="1"/>
</dbReference>
<keyword evidence="1 5" id="KW-0489">Methyltransferase</keyword>
<comment type="catalytic activity">
    <reaction evidence="7">
        <text>a 2'-deoxycytidine in DNA + S-adenosyl-L-methionine = a 5-methyl-2'-deoxycytidine in DNA + S-adenosyl-L-homocysteine + H(+)</text>
        <dbReference type="Rhea" id="RHEA:13681"/>
        <dbReference type="Rhea" id="RHEA-COMP:11369"/>
        <dbReference type="Rhea" id="RHEA-COMP:11370"/>
        <dbReference type="ChEBI" id="CHEBI:15378"/>
        <dbReference type="ChEBI" id="CHEBI:57856"/>
        <dbReference type="ChEBI" id="CHEBI:59789"/>
        <dbReference type="ChEBI" id="CHEBI:85452"/>
        <dbReference type="ChEBI" id="CHEBI:85454"/>
        <dbReference type="EC" id="2.1.1.37"/>
    </reaction>
</comment>
<evidence type="ECO:0000256" key="6">
    <source>
        <dbReference type="RuleBase" id="RU000416"/>
    </source>
</evidence>
<dbReference type="NCBIfam" id="TIGR00675">
    <property type="entry name" value="dcm"/>
    <property type="match status" value="1"/>
</dbReference>
<keyword evidence="9" id="KW-1185">Reference proteome</keyword>
<evidence type="ECO:0000256" key="1">
    <source>
        <dbReference type="ARBA" id="ARBA00022603"/>
    </source>
</evidence>
<comment type="similarity">
    <text evidence="5 6">Belongs to the class I-like SAM-binding methyltransferase superfamily. C5-methyltransferase family.</text>
</comment>
<dbReference type="InterPro" id="IPR001525">
    <property type="entry name" value="C5_MeTfrase"/>
</dbReference>
<protein>
    <recommendedName>
        <fullName evidence="7">Cytosine-specific methyltransferase</fullName>
        <ecNumber evidence="7">2.1.1.37</ecNumber>
    </recommendedName>
</protein>
<dbReference type="EMBL" id="MVOH01000001">
    <property type="protein sequence ID" value="PAU69081.1"/>
    <property type="molecule type" value="Genomic_DNA"/>
</dbReference>
<keyword evidence="3 5" id="KW-0949">S-adenosyl-L-methionine</keyword>
<dbReference type="InterPro" id="IPR029063">
    <property type="entry name" value="SAM-dependent_MTases_sf"/>
</dbReference>
<dbReference type="GO" id="GO:0009307">
    <property type="term" value="P:DNA restriction-modification system"/>
    <property type="evidence" value="ECO:0007669"/>
    <property type="project" value="UniProtKB-KW"/>
</dbReference>
<dbReference type="PANTHER" id="PTHR10629">
    <property type="entry name" value="CYTOSINE-SPECIFIC METHYLTRANSFERASE"/>
    <property type="match status" value="1"/>
</dbReference>
<evidence type="ECO:0000313" key="9">
    <source>
        <dbReference type="Proteomes" id="UP000218399"/>
    </source>
</evidence>
<dbReference type="PROSITE" id="PS00095">
    <property type="entry name" value="C5_MTASE_2"/>
    <property type="match status" value="1"/>
</dbReference>
<evidence type="ECO:0000256" key="7">
    <source>
        <dbReference type="RuleBase" id="RU000417"/>
    </source>
</evidence>
<dbReference type="CDD" id="cd00315">
    <property type="entry name" value="Cyt_C5_DNA_methylase"/>
    <property type="match status" value="1"/>
</dbReference>
<keyword evidence="2 5" id="KW-0808">Transferase</keyword>
<dbReference type="InterPro" id="IPR031303">
    <property type="entry name" value="C5_meth_CS"/>
</dbReference>
<feature type="active site" evidence="5">
    <location>
        <position position="76"/>
    </location>
</feature>
<dbReference type="InterPro" id="IPR018117">
    <property type="entry name" value="C5_DNA_meth_AS"/>
</dbReference>
<dbReference type="Pfam" id="PF00145">
    <property type="entry name" value="DNA_methylase"/>
    <property type="match status" value="1"/>
</dbReference>
<dbReference type="InterPro" id="IPR050390">
    <property type="entry name" value="C5-Methyltransferase"/>
</dbReference>
<dbReference type="PRINTS" id="PR00105">
    <property type="entry name" value="C5METTRFRASE"/>
</dbReference>
<evidence type="ECO:0000256" key="2">
    <source>
        <dbReference type="ARBA" id="ARBA00022679"/>
    </source>
</evidence>
<dbReference type="Proteomes" id="UP000218399">
    <property type="component" value="Unassembled WGS sequence"/>
</dbReference>
<organism evidence="8 9">
    <name type="scientific">Bifidobacterium criceti</name>
    <dbReference type="NCBI Taxonomy" id="1960969"/>
    <lineage>
        <taxon>Bacteria</taxon>
        <taxon>Bacillati</taxon>
        <taxon>Actinomycetota</taxon>
        <taxon>Actinomycetes</taxon>
        <taxon>Bifidobacteriales</taxon>
        <taxon>Bifidobacteriaceae</taxon>
        <taxon>Bifidobacterium</taxon>
    </lineage>
</organism>
<dbReference type="REBASE" id="385008">
    <property type="entry name" value="M.Bcr19EORF62P"/>
</dbReference>
<evidence type="ECO:0000256" key="4">
    <source>
        <dbReference type="ARBA" id="ARBA00022747"/>
    </source>
</evidence>
<proteinExistence type="inferred from homology"/>
<name>A0A2A2EJ80_9BIFI</name>
<dbReference type="GO" id="GO:0003886">
    <property type="term" value="F:DNA (cytosine-5-)-methyltransferase activity"/>
    <property type="evidence" value="ECO:0007669"/>
    <property type="project" value="UniProtKB-EC"/>
</dbReference>
<accession>A0A2A2EJ80</accession>
<dbReference type="SUPFAM" id="SSF53335">
    <property type="entry name" value="S-adenosyl-L-methionine-dependent methyltransferases"/>
    <property type="match status" value="1"/>
</dbReference>
<dbReference type="AlphaFoldDB" id="A0A2A2EJ80"/>
<dbReference type="OrthoDB" id="9813719at2"/>
<evidence type="ECO:0000256" key="5">
    <source>
        <dbReference type="PROSITE-ProRule" id="PRU01016"/>
    </source>
</evidence>
<comment type="caution">
    <text evidence="8">The sequence shown here is derived from an EMBL/GenBank/DDBJ whole genome shotgun (WGS) entry which is preliminary data.</text>
</comment>
<reference evidence="8 9" key="1">
    <citation type="journal article" date="2017" name="ISME J.">
        <title>Unveiling bifidobacterial biogeography across the mammalian branch of the tree of life.</title>
        <authorList>
            <person name="Milani C."/>
            <person name="Mangifesta M."/>
            <person name="Mancabelli L."/>
            <person name="Lugli G.A."/>
            <person name="James K."/>
            <person name="Duranti S."/>
            <person name="Turroni F."/>
            <person name="Ferrario C."/>
            <person name="Ossiprandi M.C."/>
            <person name="van Sinderen D."/>
            <person name="Ventura M."/>
        </authorList>
    </citation>
    <scope>NUCLEOTIDE SEQUENCE [LARGE SCALE GENOMIC DNA]</scope>
    <source>
        <strain evidence="9">Ham19E</strain>
    </source>
</reference>
<sequence length="331" mass="36265">MATEYTDVELCAGAGGQAYGLELAGFKHVALVEIDKHACGTLRLNRPNWNVIEADLREWDPSDYKGVDLISGGVPCPPFSVAGRQLGELDERELFNRALEIIRQVEPRGVMLENVRGLLDPKFDVFRKNVSDRLRRYRYSPQWRLLQASDYGVSQLRPRVICVALRPADMKYFTWPEPDEVNPPTVGALLEDLMAADGWKGAAGWARRADAIAPTLVGGSKLHGGADLGPTRAKRAWAKLGVDGKGIADGNPPADAPNDFTPRLTVRMAARIQGFDDGWKFVGRKTASYRQIGNAFPPAVARRVGQQIIHAWEVADGAASVVGESKADLPR</sequence>
<dbReference type="RefSeq" id="WP_095614146.1">
    <property type="nucleotide sequence ID" value="NZ_MVOH01000001.1"/>
</dbReference>
<dbReference type="Gene3D" id="3.90.120.10">
    <property type="entry name" value="DNA Methylase, subunit A, domain 2"/>
    <property type="match status" value="1"/>
</dbReference>
<dbReference type="PANTHER" id="PTHR10629:SF52">
    <property type="entry name" value="DNA (CYTOSINE-5)-METHYLTRANSFERASE 1"/>
    <property type="match status" value="1"/>
</dbReference>
<evidence type="ECO:0000313" key="8">
    <source>
        <dbReference type="EMBL" id="PAU69081.1"/>
    </source>
</evidence>
<keyword evidence="4" id="KW-0680">Restriction system</keyword>
<evidence type="ECO:0000256" key="3">
    <source>
        <dbReference type="ARBA" id="ARBA00022691"/>
    </source>
</evidence>
<dbReference type="EC" id="2.1.1.37" evidence="7"/>
<dbReference type="GO" id="GO:0032259">
    <property type="term" value="P:methylation"/>
    <property type="evidence" value="ECO:0007669"/>
    <property type="project" value="UniProtKB-KW"/>
</dbReference>
<dbReference type="Gene3D" id="3.40.50.150">
    <property type="entry name" value="Vaccinia Virus protein VP39"/>
    <property type="match status" value="1"/>
</dbReference>
<dbReference type="GO" id="GO:0003677">
    <property type="term" value="F:DNA binding"/>
    <property type="evidence" value="ECO:0007669"/>
    <property type="project" value="TreeGrafter"/>
</dbReference>
<dbReference type="GO" id="GO:0044027">
    <property type="term" value="P:negative regulation of gene expression via chromosomal CpG island methylation"/>
    <property type="evidence" value="ECO:0007669"/>
    <property type="project" value="TreeGrafter"/>
</dbReference>